<dbReference type="PANTHER" id="PTHR14742:SF0">
    <property type="entry name" value="RIBONUCLEASE P PROTEIN SUBUNIT P21"/>
    <property type="match status" value="1"/>
</dbReference>
<dbReference type="InterPro" id="IPR007175">
    <property type="entry name" value="Rpr2/Snm1/Rpp21"/>
</dbReference>
<evidence type="ECO:0000256" key="2">
    <source>
        <dbReference type="ARBA" id="ARBA00022723"/>
    </source>
</evidence>
<feature type="region of interest" description="Disordered" evidence="5">
    <location>
        <begin position="37"/>
        <end position="60"/>
    </location>
</feature>
<evidence type="ECO:0000256" key="1">
    <source>
        <dbReference type="ARBA" id="ARBA00022694"/>
    </source>
</evidence>
<keyword evidence="7" id="KW-1185">Reference proteome</keyword>
<evidence type="ECO:0000313" key="7">
    <source>
        <dbReference type="Proteomes" id="UP001642406"/>
    </source>
</evidence>
<reference evidence="6 7" key="1">
    <citation type="submission" date="2024-01" db="EMBL/GenBank/DDBJ databases">
        <authorList>
            <person name="Allen C."/>
            <person name="Tagirdzhanova G."/>
        </authorList>
    </citation>
    <scope>NUCLEOTIDE SEQUENCE [LARGE SCALE GENOMIC DNA]</scope>
</reference>
<sequence>MAKGKGAAGGAAVANRPAYSRVSYLFQAAALLAGTKTSNPETSSATLTTTTGEPNNGVETAPLQGMARRLLTQMRSVSRKTNMRVRPVVKHRVCKYCDTLLVEGTTSLSVVENHSRGGCKPWADVLVVTCTTCGRSRRYPVSAPRQPRRPARQGEAKDAGLGEGQVVESDAGTNQADKPKKGKQGNNQDKLQQTVVVGRGKGQKTSGGSAKNAPG</sequence>
<feature type="region of interest" description="Disordered" evidence="5">
    <location>
        <begin position="137"/>
        <end position="215"/>
    </location>
</feature>
<dbReference type="PANTHER" id="PTHR14742">
    <property type="entry name" value="RIBONUCLEASE P SUBUNIT P21"/>
    <property type="match status" value="1"/>
</dbReference>
<protein>
    <submittedName>
        <fullName evidence="6">Uncharacterized protein</fullName>
    </submittedName>
</protein>
<keyword evidence="3" id="KW-0862">Zinc</keyword>
<dbReference type="Pfam" id="PF04032">
    <property type="entry name" value="Rpr2"/>
    <property type="match status" value="1"/>
</dbReference>
<dbReference type="Gene3D" id="6.20.50.20">
    <property type="match status" value="1"/>
</dbReference>
<dbReference type="EMBL" id="CAWUHC010000020">
    <property type="protein sequence ID" value="CAK7217300.1"/>
    <property type="molecule type" value="Genomic_DNA"/>
</dbReference>
<evidence type="ECO:0000256" key="4">
    <source>
        <dbReference type="ARBA" id="ARBA00038402"/>
    </source>
</evidence>
<evidence type="ECO:0000256" key="5">
    <source>
        <dbReference type="SAM" id="MobiDB-lite"/>
    </source>
</evidence>
<feature type="compositionally biased region" description="Polar residues" evidence="5">
    <location>
        <begin position="184"/>
        <end position="195"/>
    </location>
</feature>
<gene>
    <name evidence="6" type="ORF">SBRCBS47491_003117</name>
</gene>
<evidence type="ECO:0000256" key="3">
    <source>
        <dbReference type="ARBA" id="ARBA00022833"/>
    </source>
</evidence>
<evidence type="ECO:0000313" key="6">
    <source>
        <dbReference type="EMBL" id="CAK7217300.1"/>
    </source>
</evidence>
<dbReference type="Proteomes" id="UP001642406">
    <property type="component" value="Unassembled WGS sequence"/>
</dbReference>
<comment type="similarity">
    <text evidence="4">Belongs to the eukaryotic/archaeal RNase P protein component 4 family.</text>
</comment>
<keyword evidence="2" id="KW-0479">Metal-binding</keyword>
<accession>A0ABP0BCJ0</accession>
<name>A0ABP0BCJ0_9PEZI</name>
<comment type="caution">
    <text evidence="6">The sequence shown here is derived from an EMBL/GenBank/DDBJ whole genome shotgun (WGS) entry which is preliminary data.</text>
</comment>
<proteinExistence type="inferred from homology"/>
<feature type="compositionally biased region" description="Low complexity" evidence="5">
    <location>
        <begin position="42"/>
        <end position="51"/>
    </location>
</feature>
<organism evidence="6 7">
    <name type="scientific">Sporothrix bragantina</name>
    <dbReference type="NCBI Taxonomy" id="671064"/>
    <lineage>
        <taxon>Eukaryota</taxon>
        <taxon>Fungi</taxon>
        <taxon>Dikarya</taxon>
        <taxon>Ascomycota</taxon>
        <taxon>Pezizomycotina</taxon>
        <taxon>Sordariomycetes</taxon>
        <taxon>Sordariomycetidae</taxon>
        <taxon>Ophiostomatales</taxon>
        <taxon>Ophiostomataceae</taxon>
        <taxon>Sporothrix</taxon>
    </lineage>
</organism>
<keyword evidence="1" id="KW-0819">tRNA processing</keyword>